<accession>A0ABR8ZFZ4</accession>
<dbReference type="InterPro" id="IPR019734">
    <property type="entry name" value="TPR_rpt"/>
</dbReference>
<protein>
    <submittedName>
        <fullName evidence="4">Tetratricopeptide repeat protein</fullName>
    </submittedName>
</protein>
<dbReference type="Gene3D" id="1.25.40.10">
    <property type="entry name" value="Tetratricopeptide repeat domain"/>
    <property type="match status" value="2"/>
</dbReference>
<dbReference type="Pfam" id="PF00515">
    <property type="entry name" value="TPR_1"/>
    <property type="match status" value="1"/>
</dbReference>
<evidence type="ECO:0000256" key="2">
    <source>
        <dbReference type="ARBA" id="ARBA00022803"/>
    </source>
</evidence>
<dbReference type="PANTHER" id="PTHR44858:SF1">
    <property type="entry name" value="UDP-N-ACETYLGLUCOSAMINE--PEPTIDE N-ACETYLGLUCOSAMINYLTRANSFERASE SPINDLY-RELATED"/>
    <property type="match status" value="1"/>
</dbReference>
<dbReference type="PANTHER" id="PTHR44858">
    <property type="entry name" value="TETRATRICOPEPTIDE REPEAT PROTEIN 6"/>
    <property type="match status" value="1"/>
</dbReference>
<dbReference type="PROSITE" id="PS50293">
    <property type="entry name" value="TPR_REGION"/>
    <property type="match status" value="1"/>
</dbReference>
<dbReference type="Proteomes" id="UP000637299">
    <property type="component" value="Unassembled WGS sequence"/>
</dbReference>
<dbReference type="InterPro" id="IPR011990">
    <property type="entry name" value="TPR-like_helical_dom_sf"/>
</dbReference>
<name>A0ABR8ZFZ4_9FLAO</name>
<organism evidence="4 5">
    <name type="scientific">Chryseobacterium caseinilyticum</name>
    <dbReference type="NCBI Taxonomy" id="2771428"/>
    <lineage>
        <taxon>Bacteria</taxon>
        <taxon>Pseudomonadati</taxon>
        <taxon>Bacteroidota</taxon>
        <taxon>Flavobacteriia</taxon>
        <taxon>Flavobacteriales</taxon>
        <taxon>Weeksellaceae</taxon>
        <taxon>Chryseobacterium group</taxon>
        <taxon>Chryseobacterium</taxon>
    </lineage>
</organism>
<keyword evidence="2 3" id="KW-0802">TPR repeat</keyword>
<dbReference type="InterPro" id="IPR050498">
    <property type="entry name" value="Ycf3"/>
</dbReference>
<dbReference type="SMART" id="SM00028">
    <property type="entry name" value="TPR"/>
    <property type="match status" value="6"/>
</dbReference>
<keyword evidence="1" id="KW-0677">Repeat</keyword>
<dbReference type="EMBL" id="JACYFS010000007">
    <property type="protein sequence ID" value="MBD8084195.1"/>
    <property type="molecule type" value="Genomic_DNA"/>
</dbReference>
<feature type="repeat" description="TPR" evidence="3">
    <location>
        <begin position="80"/>
        <end position="113"/>
    </location>
</feature>
<proteinExistence type="predicted"/>
<sequence>MISCTQKTQQPCDDSFIRANNYVLASDFENAKKEFEKSIKADSKNANAFYGLGYTYSVEGKYEKAIENYTKAIEIDSKFKLALFGRGSIYYVVGDYDNSEKDFREVTELMPNFSMGYLYLGNIKSQKADFESALIYFDKALIYDKKNSTTYYSKAICQSYLNKPLDAISSLKKSIEINPKYGMAYFYKATFEHQLNLNDEACKDFKMAEKLGITTQTSIAEFCK</sequence>
<feature type="repeat" description="TPR" evidence="3">
    <location>
        <begin position="114"/>
        <end position="147"/>
    </location>
</feature>
<comment type="caution">
    <text evidence="4">The sequence shown here is derived from an EMBL/GenBank/DDBJ whole genome shotgun (WGS) entry which is preliminary data.</text>
</comment>
<dbReference type="SUPFAM" id="SSF48452">
    <property type="entry name" value="TPR-like"/>
    <property type="match status" value="1"/>
</dbReference>
<feature type="repeat" description="TPR" evidence="3">
    <location>
        <begin position="46"/>
        <end position="79"/>
    </location>
</feature>
<keyword evidence="5" id="KW-1185">Reference proteome</keyword>
<evidence type="ECO:0000256" key="3">
    <source>
        <dbReference type="PROSITE-ProRule" id="PRU00339"/>
    </source>
</evidence>
<gene>
    <name evidence="4" type="ORF">IC610_17425</name>
</gene>
<evidence type="ECO:0000313" key="4">
    <source>
        <dbReference type="EMBL" id="MBD8084195.1"/>
    </source>
</evidence>
<evidence type="ECO:0000313" key="5">
    <source>
        <dbReference type="Proteomes" id="UP000637299"/>
    </source>
</evidence>
<evidence type="ECO:0000256" key="1">
    <source>
        <dbReference type="ARBA" id="ARBA00022737"/>
    </source>
</evidence>
<dbReference type="PROSITE" id="PS50005">
    <property type="entry name" value="TPR"/>
    <property type="match status" value="3"/>
</dbReference>
<reference evidence="4 5" key="1">
    <citation type="submission" date="2020-09" db="EMBL/GenBank/DDBJ databases">
        <title>Genome seq and assembly of Chryseobacterium sp.</title>
        <authorList>
            <person name="Chhetri G."/>
        </authorList>
    </citation>
    <scope>NUCLEOTIDE SEQUENCE [LARGE SCALE GENOMIC DNA]</scope>
    <source>
        <strain evidence="4 5">GCR10</strain>
    </source>
</reference>
<dbReference type="Pfam" id="PF13181">
    <property type="entry name" value="TPR_8"/>
    <property type="match status" value="3"/>
</dbReference>